<comment type="caution">
    <text evidence="2">The sequence shown here is derived from an EMBL/GenBank/DDBJ whole genome shotgun (WGS) entry which is preliminary data.</text>
</comment>
<dbReference type="InterPro" id="IPR003615">
    <property type="entry name" value="HNH_nuc"/>
</dbReference>
<dbReference type="Gene3D" id="1.10.30.50">
    <property type="match status" value="1"/>
</dbReference>
<gene>
    <name evidence="2" type="ORF">J3U88_22040</name>
</gene>
<organism evidence="2 3">
    <name type="scientific">Acanthopleuribacter pedis</name>
    <dbReference type="NCBI Taxonomy" id="442870"/>
    <lineage>
        <taxon>Bacteria</taxon>
        <taxon>Pseudomonadati</taxon>
        <taxon>Acidobacteriota</taxon>
        <taxon>Holophagae</taxon>
        <taxon>Acanthopleuribacterales</taxon>
        <taxon>Acanthopleuribacteraceae</taxon>
        <taxon>Acanthopleuribacter</taxon>
    </lineage>
</organism>
<dbReference type="GO" id="GO:0004519">
    <property type="term" value="F:endonuclease activity"/>
    <property type="evidence" value="ECO:0007669"/>
    <property type="project" value="UniProtKB-KW"/>
</dbReference>
<evidence type="ECO:0000313" key="2">
    <source>
        <dbReference type="EMBL" id="MBO1321177.1"/>
    </source>
</evidence>
<keyword evidence="2" id="KW-0255">Endonuclease</keyword>
<keyword evidence="2" id="KW-0540">Nuclease</keyword>
<keyword evidence="3" id="KW-1185">Reference proteome</keyword>
<dbReference type="EMBL" id="JAFREP010000022">
    <property type="protein sequence ID" value="MBO1321177.1"/>
    <property type="molecule type" value="Genomic_DNA"/>
</dbReference>
<keyword evidence="2" id="KW-0378">Hydrolase</keyword>
<dbReference type="CDD" id="cd00085">
    <property type="entry name" value="HNHc"/>
    <property type="match status" value="1"/>
</dbReference>
<evidence type="ECO:0000259" key="1">
    <source>
        <dbReference type="SMART" id="SM00507"/>
    </source>
</evidence>
<reference evidence="2" key="1">
    <citation type="submission" date="2021-03" db="EMBL/GenBank/DDBJ databases">
        <authorList>
            <person name="Wang G."/>
        </authorList>
    </citation>
    <scope>NUCLEOTIDE SEQUENCE</scope>
    <source>
        <strain evidence="2">KCTC 12899</strain>
    </source>
</reference>
<feature type="domain" description="HNH nuclease" evidence="1">
    <location>
        <begin position="27"/>
        <end position="78"/>
    </location>
</feature>
<dbReference type="GO" id="GO:0003676">
    <property type="term" value="F:nucleic acid binding"/>
    <property type="evidence" value="ECO:0007669"/>
    <property type="project" value="InterPro"/>
</dbReference>
<dbReference type="Proteomes" id="UP000664417">
    <property type="component" value="Unassembled WGS sequence"/>
</dbReference>
<evidence type="ECO:0000313" key="3">
    <source>
        <dbReference type="Proteomes" id="UP000664417"/>
    </source>
</evidence>
<dbReference type="RefSeq" id="WP_207861152.1">
    <property type="nucleotide sequence ID" value="NZ_JAFREP010000022.1"/>
</dbReference>
<dbReference type="GO" id="GO:0008270">
    <property type="term" value="F:zinc ion binding"/>
    <property type="evidence" value="ECO:0007669"/>
    <property type="project" value="InterPro"/>
</dbReference>
<sequence length="107" mass="12774">MDFFVSLTPEDEQKRERTKARELRKSSWWRNQLGSGRCYYCREYFSPDDLTMDHKTPIVRGGRSTKNNCVPCCKDCNNEKKYMHLGEWIQKRLEEGRPLACAKDELY</sequence>
<dbReference type="AlphaFoldDB" id="A0A8J7QB32"/>
<dbReference type="PANTHER" id="PTHR33877:SF1">
    <property type="entry name" value="TYPE IV METHYL-DIRECTED RESTRICTION ENZYME ECOKMCRA"/>
    <property type="match status" value="1"/>
</dbReference>
<dbReference type="InterPro" id="IPR052892">
    <property type="entry name" value="NA-targeting_endonuclease"/>
</dbReference>
<dbReference type="PANTHER" id="PTHR33877">
    <property type="entry name" value="SLL1193 PROTEIN"/>
    <property type="match status" value="1"/>
</dbReference>
<accession>A0A8J7QB32</accession>
<dbReference type="Pfam" id="PF01844">
    <property type="entry name" value="HNH"/>
    <property type="match status" value="1"/>
</dbReference>
<dbReference type="SMART" id="SM00507">
    <property type="entry name" value="HNHc"/>
    <property type="match status" value="1"/>
</dbReference>
<proteinExistence type="predicted"/>
<dbReference type="InterPro" id="IPR002711">
    <property type="entry name" value="HNH"/>
</dbReference>
<protein>
    <submittedName>
        <fullName evidence="2">HNH endonuclease</fullName>
    </submittedName>
</protein>
<name>A0A8J7QB32_9BACT</name>